<keyword evidence="8" id="KW-0967">Endosome</keyword>
<evidence type="ECO:0000256" key="7">
    <source>
        <dbReference type="ARBA" id="ARBA00023136"/>
    </source>
</evidence>
<dbReference type="InterPro" id="IPR018937">
    <property type="entry name" value="MMgT"/>
</dbReference>
<gene>
    <name evidence="11" type="primary">LOC106174737</name>
</gene>
<evidence type="ECO:0000256" key="3">
    <source>
        <dbReference type="ARBA" id="ARBA00011276"/>
    </source>
</evidence>
<feature type="chain" id="PRO_5010306424" description="Membrane magnesium transporter" evidence="9">
    <location>
        <begin position="25"/>
        <end position="117"/>
    </location>
</feature>
<dbReference type="GO" id="GO:0000139">
    <property type="term" value="C:Golgi membrane"/>
    <property type="evidence" value="ECO:0007669"/>
    <property type="project" value="UniProtKB-SubCell"/>
</dbReference>
<dbReference type="GO" id="GO:0031901">
    <property type="term" value="C:early endosome membrane"/>
    <property type="evidence" value="ECO:0007669"/>
    <property type="project" value="UniProtKB-SubCell"/>
</dbReference>
<evidence type="ECO:0000256" key="4">
    <source>
        <dbReference type="ARBA" id="ARBA00022692"/>
    </source>
</evidence>
<reference evidence="11" key="1">
    <citation type="submission" date="2025-08" db="UniProtKB">
        <authorList>
            <consortium name="RefSeq"/>
        </authorList>
    </citation>
    <scope>IDENTIFICATION</scope>
    <source>
        <tissue evidence="11">Gonads</tissue>
    </source>
</reference>
<evidence type="ECO:0000256" key="2">
    <source>
        <dbReference type="ARBA" id="ARBA00006109"/>
    </source>
</evidence>
<keyword evidence="8" id="KW-0813">Transport</keyword>
<dbReference type="GeneID" id="106174737"/>
<dbReference type="OMA" id="YGVMYIA"/>
<keyword evidence="9" id="KW-0732">Signal</keyword>
<comment type="caution">
    <text evidence="8">Lacks conserved residue(s) required for the propagation of feature annotation.</text>
</comment>
<evidence type="ECO:0000313" key="11">
    <source>
        <dbReference type="RefSeq" id="XP_013411864.1"/>
    </source>
</evidence>
<evidence type="ECO:0000256" key="1">
    <source>
        <dbReference type="ARBA" id="ARBA00004477"/>
    </source>
</evidence>
<proteinExistence type="inferred from homology"/>
<comment type="function">
    <text evidence="8">Part of the endoplasmic reticulum membrane protein complex (EMC) that enables the energy-independent insertion into endoplasmic reticulum membranes of newly synthesized membrane proteins. May be involved in Mg(2+) transport.</text>
</comment>
<sequence>MLLTMAWSVNNLFVIIGLVSLGHAAYSATQHRTYLRLTEQEFTWLPADILAQCVLSLLLTCYGIVQVSGEFKDIRAAGELENKTWETLSNRPSFYTFNHRGKALYADMEDHMQEDVS</sequence>
<feature type="signal peptide" evidence="9">
    <location>
        <begin position="1"/>
        <end position="24"/>
    </location>
</feature>
<dbReference type="GO" id="GO:0022890">
    <property type="term" value="F:inorganic cation transmembrane transporter activity"/>
    <property type="evidence" value="ECO:0007669"/>
    <property type="project" value="TreeGrafter"/>
</dbReference>
<dbReference type="OrthoDB" id="44756at2759"/>
<dbReference type="InParanoid" id="A0A1S3JPD8"/>
<organism evidence="10 11">
    <name type="scientific">Lingula anatina</name>
    <name type="common">Brachiopod</name>
    <name type="synonym">Lingula unguis</name>
    <dbReference type="NCBI Taxonomy" id="7574"/>
    <lineage>
        <taxon>Eukaryota</taxon>
        <taxon>Metazoa</taxon>
        <taxon>Spiralia</taxon>
        <taxon>Lophotrochozoa</taxon>
        <taxon>Brachiopoda</taxon>
        <taxon>Linguliformea</taxon>
        <taxon>Lingulata</taxon>
        <taxon>Lingulida</taxon>
        <taxon>Linguloidea</taxon>
        <taxon>Lingulidae</taxon>
        <taxon>Lingula</taxon>
    </lineage>
</organism>
<evidence type="ECO:0000256" key="8">
    <source>
        <dbReference type="RuleBase" id="RU367002"/>
    </source>
</evidence>
<feature type="transmembrane region" description="Helical" evidence="8">
    <location>
        <begin position="43"/>
        <end position="65"/>
    </location>
</feature>
<protein>
    <recommendedName>
        <fullName evidence="8">Membrane magnesium transporter</fullName>
    </recommendedName>
</protein>
<dbReference type="AlphaFoldDB" id="A0A1S3JPD8"/>
<keyword evidence="5 8" id="KW-0256">Endoplasmic reticulum</keyword>
<dbReference type="FunCoup" id="A0A1S3JPD8">
    <property type="interactions" value="1771"/>
</dbReference>
<keyword evidence="8" id="KW-0460">Magnesium</keyword>
<keyword evidence="4 8" id="KW-0812">Transmembrane</keyword>
<dbReference type="RefSeq" id="XP_013411864.1">
    <property type="nucleotide sequence ID" value="XM_013556410.1"/>
</dbReference>
<dbReference type="KEGG" id="lak:106174737"/>
<evidence type="ECO:0000256" key="5">
    <source>
        <dbReference type="ARBA" id="ARBA00022824"/>
    </source>
</evidence>
<keyword evidence="8" id="KW-0333">Golgi apparatus</keyword>
<evidence type="ECO:0000256" key="6">
    <source>
        <dbReference type="ARBA" id="ARBA00022989"/>
    </source>
</evidence>
<dbReference type="PANTHER" id="PTHR21181:SF7">
    <property type="entry name" value="ER MEMBRANE PROTEIN COMPLEX SUBUNIT 5"/>
    <property type="match status" value="1"/>
</dbReference>
<dbReference type="GO" id="GO:0072546">
    <property type="term" value="C:EMC complex"/>
    <property type="evidence" value="ECO:0007669"/>
    <property type="project" value="UniProtKB-UniRule"/>
</dbReference>
<dbReference type="Pfam" id="PF10270">
    <property type="entry name" value="MMgT"/>
    <property type="match status" value="1"/>
</dbReference>
<comment type="similarity">
    <text evidence="2 8">Belongs to the membrane magnesium transporter (TC 1.A.67) family.</text>
</comment>
<accession>A0A1S3JPD8</accession>
<keyword evidence="7 8" id="KW-0472">Membrane</keyword>
<comment type="subunit">
    <text evidence="3">Component of the ER membrane protein complex (EMC).</text>
</comment>
<evidence type="ECO:0000256" key="9">
    <source>
        <dbReference type="SAM" id="SignalP"/>
    </source>
</evidence>
<keyword evidence="10" id="KW-1185">Reference proteome</keyword>
<dbReference type="GO" id="GO:0005886">
    <property type="term" value="C:plasma membrane"/>
    <property type="evidence" value="ECO:0007669"/>
    <property type="project" value="TreeGrafter"/>
</dbReference>
<dbReference type="STRING" id="7574.A0A1S3JPD8"/>
<dbReference type="Proteomes" id="UP000085678">
    <property type="component" value="Unplaced"/>
</dbReference>
<keyword evidence="6 8" id="KW-1133">Transmembrane helix</keyword>
<dbReference type="PANTHER" id="PTHR21181">
    <property type="match status" value="1"/>
</dbReference>
<comment type="subcellular location">
    <subcellularLocation>
        <location evidence="1">Endoplasmic reticulum membrane</location>
        <topology evidence="1">Multi-pass membrane protein</topology>
    </subcellularLocation>
    <subcellularLocation>
        <location evidence="8">Golgi apparatus membrane</location>
        <topology evidence="8">Multi-pass membrane protein</topology>
    </subcellularLocation>
    <subcellularLocation>
        <location evidence="8">Early endosome membrane</location>
        <topology evidence="8">Multi-pass membrane protein</topology>
    </subcellularLocation>
</comment>
<name>A0A1S3JPD8_LINAN</name>
<evidence type="ECO:0000313" key="10">
    <source>
        <dbReference type="Proteomes" id="UP000085678"/>
    </source>
</evidence>